<name>A0A498J3Z6_MALDO</name>
<comment type="caution">
    <text evidence="1">The sequence shown here is derived from an EMBL/GenBank/DDBJ whole genome shotgun (WGS) entry which is preliminary data.</text>
</comment>
<protein>
    <submittedName>
        <fullName evidence="1">Uncharacterized protein</fullName>
    </submittedName>
</protein>
<organism evidence="1 2">
    <name type="scientific">Malus domestica</name>
    <name type="common">Apple</name>
    <name type="synonym">Pyrus malus</name>
    <dbReference type="NCBI Taxonomy" id="3750"/>
    <lineage>
        <taxon>Eukaryota</taxon>
        <taxon>Viridiplantae</taxon>
        <taxon>Streptophyta</taxon>
        <taxon>Embryophyta</taxon>
        <taxon>Tracheophyta</taxon>
        <taxon>Spermatophyta</taxon>
        <taxon>Magnoliopsida</taxon>
        <taxon>eudicotyledons</taxon>
        <taxon>Gunneridae</taxon>
        <taxon>Pentapetalae</taxon>
        <taxon>rosids</taxon>
        <taxon>fabids</taxon>
        <taxon>Rosales</taxon>
        <taxon>Rosaceae</taxon>
        <taxon>Amygdaloideae</taxon>
        <taxon>Maleae</taxon>
        <taxon>Malus</taxon>
    </lineage>
</organism>
<proteinExistence type="predicted"/>
<evidence type="ECO:0000313" key="1">
    <source>
        <dbReference type="EMBL" id="RXH89024.1"/>
    </source>
</evidence>
<dbReference type="AlphaFoldDB" id="A0A498J3Z6"/>
<dbReference type="Proteomes" id="UP000290289">
    <property type="component" value="Chromosome 9"/>
</dbReference>
<gene>
    <name evidence="1" type="ORF">DVH24_000623</name>
</gene>
<accession>A0A498J3Z6</accession>
<reference evidence="1 2" key="1">
    <citation type="submission" date="2018-10" db="EMBL/GenBank/DDBJ databases">
        <title>A high-quality apple genome assembly.</title>
        <authorList>
            <person name="Hu J."/>
        </authorList>
    </citation>
    <scope>NUCLEOTIDE SEQUENCE [LARGE SCALE GENOMIC DNA]</scope>
    <source>
        <strain evidence="2">cv. HFTH1</strain>
        <tissue evidence="1">Young leaf</tissue>
    </source>
</reference>
<sequence length="142" mass="15136">MNYVLATTKHLSVCTYIEMKLCIVYGTMVSKSRRANIAATAHPMDYAAVGKAVLDFGLGVLIWVLPADNPLQTAARNTLSNVASDVAGIGICFLIGEITIWLINEIFVSGGNGPLSTAGHQCYVTQLPDGSVLAREIAHQQS</sequence>
<keyword evidence="2" id="KW-1185">Reference proteome</keyword>
<evidence type="ECO:0000313" key="2">
    <source>
        <dbReference type="Proteomes" id="UP000290289"/>
    </source>
</evidence>
<dbReference type="EMBL" id="RDQH01000335">
    <property type="protein sequence ID" value="RXH89024.1"/>
    <property type="molecule type" value="Genomic_DNA"/>
</dbReference>